<keyword evidence="4" id="KW-1185">Reference proteome</keyword>
<keyword evidence="2" id="KW-0560">Oxidoreductase</keyword>
<comment type="similarity">
    <text evidence="1">Belongs to the short-chain dehydrogenases/reductases (SDR) family.</text>
</comment>
<dbReference type="Gene3D" id="3.40.50.720">
    <property type="entry name" value="NAD(P)-binding Rossmann-like Domain"/>
    <property type="match status" value="1"/>
</dbReference>
<dbReference type="Proteomes" id="UP000294614">
    <property type="component" value="Unassembled WGS sequence"/>
</dbReference>
<evidence type="ECO:0000256" key="2">
    <source>
        <dbReference type="ARBA" id="ARBA00023002"/>
    </source>
</evidence>
<accession>A0A4R1K342</accession>
<dbReference type="FunFam" id="3.40.50.720:FF:000084">
    <property type="entry name" value="Short-chain dehydrogenase reductase"/>
    <property type="match status" value="1"/>
</dbReference>
<dbReference type="GO" id="GO:0016616">
    <property type="term" value="F:oxidoreductase activity, acting on the CH-OH group of donors, NAD or NADP as acceptor"/>
    <property type="evidence" value="ECO:0007669"/>
    <property type="project" value="TreeGrafter"/>
</dbReference>
<dbReference type="PROSITE" id="PS00061">
    <property type="entry name" value="ADH_SHORT"/>
    <property type="match status" value="1"/>
</dbReference>
<sequence length="231" mass="24492">MGNILVTGGAKGIGRGIVRHMTASGRKVFIADIDEAAGKQTAEETGAVFIRTECADEASVRACVEQCGELYALINNAGIASPKRLPLNGTTLADWQRVIDVNLTGAFLFAKYASARMIKGHIINIASTRAFQSEPDTFAYSASKGGIIALTHSLAVSLGPDILVNCISPGWINCDETYSPAETDHSQHPAGRVGTPEDIAKAVQFLISSEFITGQNITIDGGMTVKMIYSE</sequence>
<dbReference type="SUPFAM" id="SSF51735">
    <property type="entry name" value="NAD(P)-binding Rossmann-fold domains"/>
    <property type="match status" value="1"/>
</dbReference>
<proteinExistence type="inferred from homology"/>
<dbReference type="PANTHER" id="PTHR42760:SF133">
    <property type="entry name" value="3-OXOACYL-[ACYL-CARRIER-PROTEIN] REDUCTASE"/>
    <property type="match status" value="1"/>
</dbReference>
<evidence type="ECO:0000313" key="3">
    <source>
        <dbReference type="EMBL" id="TCK58484.1"/>
    </source>
</evidence>
<reference evidence="3 4" key="1">
    <citation type="submission" date="2019-03" db="EMBL/GenBank/DDBJ databases">
        <title>Genomic Encyclopedia of Type Strains, Phase IV (KMG-IV): sequencing the most valuable type-strain genomes for metagenomic binning, comparative biology and taxonomic classification.</title>
        <authorList>
            <person name="Goeker M."/>
        </authorList>
    </citation>
    <scope>NUCLEOTIDE SEQUENCE [LARGE SCALE GENOMIC DNA]</scope>
    <source>
        <strain evidence="3 4">DSM 24984</strain>
    </source>
</reference>
<evidence type="ECO:0000313" key="4">
    <source>
        <dbReference type="Proteomes" id="UP000294614"/>
    </source>
</evidence>
<organism evidence="3 4">
    <name type="scientific">Seleniivibrio woodruffii</name>
    <dbReference type="NCBI Taxonomy" id="1078050"/>
    <lineage>
        <taxon>Bacteria</taxon>
        <taxon>Pseudomonadati</taxon>
        <taxon>Deferribacterota</taxon>
        <taxon>Deferribacteres</taxon>
        <taxon>Deferribacterales</taxon>
        <taxon>Geovibrionaceae</taxon>
        <taxon>Seleniivibrio</taxon>
    </lineage>
</organism>
<dbReference type="EMBL" id="SMGG01000007">
    <property type="protein sequence ID" value="TCK58484.1"/>
    <property type="molecule type" value="Genomic_DNA"/>
</dbReference>
<gene>
    <name evidence="3" type="ORF">C8D98_2688</name>
</gene>
<protein>
    <submittedName>
        <fullName evidence="3">NAD(P)-dependent dehydrogenase (Short-subunit alcohol dehydrogenase family)</fullName>
    </submittedName>
</protein>
<dbReference type="PRINTS" id="PR00081">
    <property type="entry name" value="GDHRDH"/>
</dbReference>
<dbReference type="InterPro" id="IPR020904">
    <property type="entry name" value="Sc_DH/Rdtase_CS"/>
</dbReference>
<dbReference type="InterPro" id="IPR002347">
    <property type="entry name" value="SDR_fam"/>
</dbReference>
<dbReference type="PRINTS" id="PR00080">
    <property type="entry name" value="SDRFAMILY"/>
</dbReference>
<name>A0A4R1K342_9BACT</name>
<dbReference type="Pfam" id="PF13561">
    <property type="entry name" value="adh_short_C2"/>
    <property type="match status" value="1"/>
</dbReference>
<dbReference type="RefSeq" id="WP_132874649.1">
    <property type="nucleotide sequence ID" value="NZ_SMGG01000007.1"/>
</dbReference>
<comment type="caution">
    <text evidence="3">The sequence shown here is derived from an EMBL/GenBank/DDBJ whole genome shotgun (WGS) entry which is preliminary data.</text>
</comment>
<evidence type="ECO:0000256" key="1">
    <source>
        <dbReference type="ARBA" id="ARBA00006484"/>
    </source>
</evidence>
<dbReference type="AlphaFoldDB" id="A0A4R1K342"/>
<dbReference type="InterPro" id="IPR036291">
    <property type="entry name" value="NAD(P)-bd_dom_sf"/>
</dbReference>
<dbReference type="OrthoDB" id="9803333at2"/>
<dbReference type="PANTHER" id="PTHR42760">
    <property type="entry name" value="SHORT-CHAIN DEHYDROGENASES/REDUCTASES FAMILY MEMBER"/>
    <property type="match status" value="1"/>
</dbReference>